<dbReference type="VEuPathDB" id="TriTrypDB:LPAL13_330025900"/>
<protein>
    <recommendedName>
        <fullName evidence="7">Derlin</fullName>
    </recommendedName>
</protein>
<evidence type="ECO:0000313" key="9">
    <source>
        <dbReference type="Proteomes" id="UP000063063"/>
    </source>
</evidence>
<name>A0A088RZP0_LEIPA</name>
<accession>A0A088RZP0</accession>
<dbReference type="InterPro" id="IPR007599">
    <property type="entry name" value="DER1"/>
</dbReference>
<feature type="transmembrane region" description="Helical" evidence="7">
    <location>
        <begin position="12"/>
        <end position="39"/>
    </location>
</feature>
<dbReference type="PANTHER" id="PTHR11009">
    <property type="entry name" value="DER1-LIKE PROTEIN, DERLIN"/>
    <property type="match status" value="1"/>
</dbReference>
<evidence type="ECO:0000256" key="5">
    <source>
        <dbReference type="ARBA" id="ARBA00022989"/>
    </source>
</evidence>
<comment type="subcellular location">
    <subcellularLocation>
        <location evidence="1 7">Endoplasmic reticulum membrane</location>
        <topology evidence="1 7">Multi-pass membrane protein</topology>
    </subcellularLocation>
</comment>
<keyword evidence="9" id="KW-1185">Reference proteome</keyword>
<dbReference type="EMBL" id="CP009402">
    <property type="protein sequence ID" value="AIO01479.1"/>
    <property type="molecule type" value="Genomic_DNA"/>
</dbReference>
<evidence type="ECO:0000256" key="4">
    <source>
        <dbReference type="ARBA" id="ARBA00022824"/>
    </source>
</evidence>
<dbReference type="Proteomes" id="UP000063063">
    <property type="component" value="Chromosome 33"/>
</dbReference>
<keyword evidence="4 7" id="KW-0256">Endoplasmic reticulum</keyword>
<dbReference type="RefSeq" id="XP_010702279.1">
    <property type="nucleotide sequence ID" value="XM_010703977.1"/>
</dbReference>
<evidence type="ECO:0000256" key="3">
    <source>
        <dbReference type="ARBA" id="ARBA00022692"/>
    </source>
</evidence>
<comment type="similarity">
    <text evidence="2 7">Belongs to the derlin family.</text>
</comment>
<dbReference type="GO" id="GO:0005789">
    <property type="term" value="C:endoplasmic reticulum membrane"/>
    <property type="evidence" value="ECO:0007669"/>
    <property type="project" value="UniProtKB-SubCell"/>
</dbReference>
<comment type="function">
    <text evidence="7">May be involved in the degradation of misfolded endoplasmic reticulum (ER) luminal proteins.</text>
</comment>
<dbReference type="OrthoDB" id="1716531at2759"/>
<gene>
    <name evidence="8" type="ORF">LPMP_331880</name>
</gene>
<feature type="transmembrane region" description="Helical" evidence="7">
    <location>
        <begin position="59"/>
        <end position="83"/>
    </location>
</feature>
<evidence type="ECO:0000256" key="7">
    <source>
        <dbReference type="RuleBase" id="RU363059"/>
    </source>
</evidence>
<dbReference type="VEuPathDB" id="TriTrypDB:LPMP_331880"/>
<proteinExistence type="inferred from homology"/>
<dbReference type="eggNOG" id="KOG0858">
    <property type="taxonomic scope" value="Eukaryota"/>
</dbReference>
<reference evidence="8 9" key="1">
    <citation type="journal article" date="2015" name="Sci. Rep.">
        <title>The genome of Leishmania panamensis: insights into genomics of the L. (Viannia) subgenus.</title>
        <authorList>
            <person name="Llanes A."/>
            <person name="Restrepo C.M."/>
            <person name="Vecchio G.D."/>
            <person name="Anguizola F.J."/>
            <person name="Lleonart R."/>
        </authorList>
    </citation>
    <scope>NUCLEOTIDE SEQUENCE [LARGE SCALE GENOMIC DNA]</scope>
    <source>
        <strain evidence="8 9">MHOM/PA/94/PSC-1</strain>
    </source>
</reference>
<sequence>MNNAIENALRETPITLVVCGLMGMLGVMSSLEVIHPLYLLLSPSLVFKEHQYWRLVTNFLYFGPISAHCIMEIQWIYLVSSYLEAQYYNRRPLDYILLLLIVGCSLLGLRFSSIVDVPYLSYMLGTCMTYIMSRIFNDIEVAIFFVVPVPMRLLPFVLMIMNTMVSGMSNEVLGNILGHVLWYFLEVFPRITGQSPLRIQWLFEWAFAAPLGRVT</sequence>
<dbReference type="Pfam" id="PF04511">
    <property type="entry name" value="DER1"/>
    <property type="match status" value="1"/>
</dbReference>
<keyword evidence="5 7" id="KW-1133">Transmembrane helix</keyword>
<keyword evidence="3 7" id="KW-0812">Transmembrane</keyword>
<keyword evidence="6 7" id="KW-0472">Membrane</keyword>
<dbReference type="SUPFAM" id="SSF144091">
    <property type="entry name" value="Rhomboid-like"/>
    <property type="match status" value="1"/>
</dbReference>
<evidence type="ECO:0000256" key="1">
    <source>
        <dbReference type="ARBA" id="ARBA00004477"/>
    </source>
</evidence>
<dbReference type="GO" id="GO:0006950">
    <property type="term" value="P:response to stress"/>
    <property type="evidence" value="ECO:0007669"/>
    <property type="project" value="UniProtKB-ARBA"/>
</dbReference>
<feature type="transmembrane region" description="Helical" evidence="7">
    <location>
        <begin position="95"/>
        <end position="113"/>
    </location>
</feature>
<dbReference type="GeneID" id="22578341"/>
<dbReference type="KEGG" id="lpan:LPMP_331880"/>
<evidence type="ECO:0000256" key="6">
    <source>
        <dbReference type="ARBA" id="ARBA00023136"/>
    </source>
</evidence>
<evidence type="ECO:0000313" key="8">
    <source>
        <dbReference type="EMBL" id="AIO01479.1"/>
    </source>
</evidence>
<dbReference type="AlphaFoldDB" id="A0A088RZP0"/>
<evidence type="ECO:0000256" key="2">
    <source>
        <dbReference type="ARBA" id="ARBA00008917"/>
    </source>
</evidence>
<feature type="transmembrane region" description="Helical" evidence="7">
    <location>
        <begin position="141"/>
        <end position="160"/>
    </location>
</feature>
<dbReference type="InterPro" id="IPR035952">
    <property type="entry name" value="Rhomboid-like_sf"/>
</dbReference>
<organism evidence="8 9">
    <name type="scientific">Leishmania panamensis</name>
    <dbReference type="NCBI Taxonomy" id="5679"/>
    <lineage>
        <taxon>Eukaryota</taxon>
        <taxon>Discoba</taxon>
        <taxon>Euglenozoa</taxon>
        <taxon>Kinetoplastea</taxon>
        <taxon>Metakinetoplastina</taxon>
        <taxon>Trypanosomatida</taxon>
        <taxon>Trypanosomatidae</taxon>
        <taxon>Leishmaniinae</taxon>
        <taxon>Leishmania</taxon>
        <taxon>Leishmania guyanensis species complex</taxon>
    </lineage>
</organism>